<protein>
    <submittedName>
        <fullName evidence="1">Uncharacterized protein</fullName>
    </submittedName>
</protein>
<evidence type="ECO:0000313" key="1">
    <source>
        <dbReference type="EMBL" id="TBU72719.1"/>
    </source>
</evidence>
<evidence type="ECO:0000313" key="2">
    <source>
        <dbReference type="Proteomes" id="UP000292302"/>
    </source>
</evidence>
<dbReference type="Proteomes" id="UP000292302">
    <property type="component" value="Unassembled WGS sequence"/>
</dbReference>
<dbReference type="OrthoDB" id="7029647at2"/>
<proteinExistence type="predicted"/>
<accession>A0A4Q9QGB9</accession>
<keyword evidence="2" id="KW-1185">Reference proteome</keyword>
<comment type="caution">
    <text evidence="1">The sequence shown here is derived from an EMBL/GenBank/DDBJ whole genome shotgun (WGS) entry which is preliminary data.</text>
</comment>
<dbReference type="AlphaFoldDB" id="A0A4Q9QGB9"/>
<organism evidence="1 2">
    <name type="scientific">Phytopseudomonas daroniae</name>
    <dbReference type="NCBI Taxonomy" id="2487519"/>
    <lineage>
        <taxon>Bacteria</taxon>
        <taxon>Pseudomonadati</taxon>
        <taxon>Pseudomonadota</taxon>
        <taxon>Gammaproteobacteria</taxon>
        <taxon>Pseudomonadales</taxon>
        <taxon>Pseudomonadaceae</taxon>
        <taxon>Phytopseudomonas</taxon>
    </lineage>
</organism>
<gene>
    <name evidence="1" type="ORF">DNK06_21775</name>
</gene>
<reference evidence="1 2" key="1">
    <citation type="submission" date="2018-06" db="EMBL/GenBank/DDBJ databases">
        <title>Three novel Pseudomonas species isolated from symptomatic oak.</title>
        <authorList>
            <person name="Bueno-Gonzalez V."/>
            <person name="Brady C."/>
        </authorList>
    </citation>
    <scope>NUCLEOTIDE SEQUENCE [LARGE SCALE GENOMIC DNA]</scope>
    <source>
        <strain evidence="1 2">P9A</strain>
    </source>
</reference>
<sequence>MRFIRMMSWEYQGIGTKEWAGKTAPFFVCRKVPGCWRPGSAHKKWSGAIFNVACDGPKGAARDGRP</sequence>
<name>A0A4Q9QGB9_9GAMM</name>
<dbReference type="EMBL" id="QJUI01000024">
    <property type="protein sequence ID" value="TBU72719.1"/>
    <property type="molecule type" value="Genomic_DNA"/>
</dbReference>